<dbReference type="GO" id="GO:0004712">
    <property type="term" value="F:protein serine/threonine/tyrosine kinase activity"/>
    <property type="evidence" value="ECO:0007669"/>
    <property type="project" value="TreeGrafter"/>
</dbReference>
<dbReference type="Proteomes" id="UP000241890">
    <property type="component" value="Unassembled WGS sequence"/>
</dbReference>
<dbReference type="PROSITE" id="PS50011">
    <property type="entry name" value="PROTEIN_KINASE_DOM"/>
    <property type="match status" value="1"/>
</dbReference>
<keyword evidence="3 6" id="KW-0547">Nucleotide-binding</keyword>
<dbReference type="InterPro" id="IPR011009">
    <property type="entry name" value="Kinase-like_dom_sf"/>
</dbReference>
<feature type="compositionally biased region" description="Low complexity" evidence="7">
    <location>
        <begin position="299"/>
        <end position="313"/>
    </location>
</feature>
<keyword evidence="2" id="KW-0808">Transferase</keyword>
<sequence>MLEVFLGEHGASRREFMQECRDSLDGKYCALFEEDINLWFVDLVLGIEDFEIFARSFTRPHRRKLIFDPSKFENERQIEIQAASKARQALVDAALQKGSPDAAFEEWYRFDAAQLVQMAPEASTRAQLKQMEQDTADLDAAAYLKLRAWVGLARFVERTSTSKCARLVFERMATLGIARFYKEFYEQWAGFEIRSQAAENARQVIDLAIKNKVIDAAERAELLKAWIAKHQTAADADETISFQASDVTNQLRTGESSSRPRDNVAVAVPSASSLASGGATKSASANSSSRMTAEPTVVLGRGSSLRPGGLRSSATAKRGGLRKPQTKLTKIGRAQRVVLNDGDDAPKEDASAASSQAATAPSSNGLGTAHEDVKGSTAASNDKNAKSSGAPLTGRIGDLSYIKNWKPSLPSSTRDHGSAEDRDQDADVSGDGSTTGNGDDEPTQTMPLAEDGGPLSKPKPSRSSSSSDKPTIVLRRTHSGYESGMMKDLTATTTGVLSAGAAAHSSNLRRESLPVEAQGFHDSMFSSKNLFMVNGKPYLRLAVIGRGGTSKVFKVLAIGEDEPQIYALKRIKLTRAEPSALSSFKNEISLLERLRGNPHIITLIDSEIDHARKVIYVVMEHGEVDLNLMLQQQRKEARAEEPGMVGNLSVNFIRLVWMNMLQAVHAIHEERIVHGDLKPANFLFVKGKLKLIDFGIAKAISNDTTNIMRDTQVGTINFMSPESIIDINSTPGSRPKIGAPGMKLKQGRASDIWSMGCILYLLVYGYTPFHNHKLIQKIHCISDPNYEIPFPELEHPYPDMVDSIKQCLRFDPAKRAPIVDKPGRRGLLAHPFLNPSAHLAGSVTMQTSALSGKADILRQKLQRIVDQVCENAARIEQVRASDPARIDQIVDNLVGSIMQDMAATDAVGSTDAAPSADSSGATDLHHGPRKSRSPPNMPQVKEESTADLDENTGLSTAAAAAAGGVGGAMDRSGRRNPGFAASAAAAAAAAAAARSGSSMRESHATPPPARSSRPPSNAMLPTSLQASIASGRAALKPVAESGSARFMRPKGSTPEKPGGDLAAILRKGLEAKREVLASQDNTIEAIVRSGTTWDFLGADDLDAASP</sequence>
<dbReference type="InterPro" id="IPR027084">
    <property type="entry name" value="Mps1_cat"/>
</dbReference>
<dbReference type="SMART" id="SM00220">
    <property type="entry name" value="S_TKc"/>
    <property type="match status" value="1"/>
</dbReference>
<evidence type="ECO:0000256" key="2">
    <source>
        <dbReference type="ARBA" id="ARBA00022679"/>
    </source>
</evidence>
<dbReference type="GO" id="GO:0034501">
    <property type="term" value="P:protein localization to kinetochore"/>
    <property type="evidence" value="ECO:0007669"/>
    <property type="project" value="TreeGrafter"/>
</dbReference>
<feature type="region of interest" description="Disordered" evidence="7">
    <location>
        <begin position="269"/>
        <end position="485"/>
    </location>
</feature>
<dbReference type="PANTHER" id="PTHR22974:SF21">
    <property type="entry name" value="DUAL SPECIFICITY PROTEIN KINASE TTK"/>
    <property type="match status" value="1"/>
</dbReference>
<feature type="region of interest" description="Disordered" evidence="7">
    <location>
        <begin position="1039"/>
        <end position="1060"/>
    </location>
</feature>
<dbReference type="AlphaFoldDB" id="A0A2R5GNF8"/>
<evidence type="ECO:0000313" key="9">
    <source>
        <dbReference type="EMBL" id="GBG31839.1"/>
    </source>
</evidence>
<dbReference type="SUPFAM" id="SSF56112">
    <property type="entry name" value="Protein kinase-like (PK-like)"/>
    <property type="match status" value="1"/>
</dbReference>
<dbReference type="InterPro" id="IPR017441">
    <property type="entry name" value="Protein_kinase_ATP_BS"/>
</dbReference>
<dbReference type="GO" id="GO:0005634">
    <property type="term" value="C:nucleus"/>
    <property type="evidence" value="ECO:0007669"/>
    <property type="project" value="TreeGrafter"/>
</dbReference>
<reference evidence="9 10" key="1">
    <citation type="submission" date="2017-12" db="EMBL/GenBank/DDBJ databases">
        <title>Sequencing, de novo assembly and annotation of complete genome of a new Thraustochytrid species, strain FCC1311.</title>
        <authorList>
            <person name="Sedici K."/>
            <person name="Godart F."/>
            <person name="Aiese Cigliano R."/>
            <person name="Sanseverino W."/>
            <person name="Barakat M."/>
            <person name="Ortet P."/>
            <person name="Marechal E."/>
            <person name="Cagnac O."/>
            <person name="Amato A."/>
        </authorList>
    </citation>
    <scope>NUCLEOTIDE SEQUENCE [LARGE SCALE GENOMIC DNA]</scope>
</reference>
<dbReference type="GO" id="GO:0007094">
    <property type="term" value="P:mitotic spindle assembly checkpoint signaling"/>
    <property type="evidence" value="ECO:0007669"/>
    <property type="project" value="TreeGrafter"/>
</dbReference>
<dbReference type="PROSITE" id="PS00107">
    <property type="entry name" value="PROTEIN_KINASE_ATP"/>
    <property type="match status" value="1"/>
</dbReference>
<dbReference type="CDD" id="cd14131">
    <property type="entry name" value="PKc_Mps1"/>
    <property type="match status" value="1"/>
</dbReference>
<evidence type="ECO:0000256" key="5">
    <source>
        <dbReference type="ARBA" id="ARBA00022840"/>
    </source>
</evidence>
<dbReference type="InterPro" id="IPR008271">
    <property type="entry name" value="Ser/Thr_kinase_AS"/>
</dbReference>
<comment type="caution">
    <text evidence="9">The sequence shown here is derived from an EMBL/GenBank/DDBJ whole genome shotgun (WGS) entry which is preliminary data.</text>
</comment>
<evidence type="ECO:0000256" key="3">
    <source>
        <dbReference type="ARBA" id="ARBA00022741"/>
    </source>
</evidence>
<dbReference type="GO" id="GO:0098813">
    <property type="term" value="P:nuclear chromosome segregation"/>
    <property type="evidence" value="ECO:0007669"/>
    <property type="project" value="UniProtKB-ARBA"/>
</dbReference>
<dbReference type="EMBL" id="BEYU01000108">
    <property type="protein sequence ID" value="GBG31839.1"/>
    <property type="molecule type" value="Genomic_DNA"/>
</dbReference>
<feature type="binding site" evidence="6">
    <location>
        <position position="569"/>
    </location>
    <ligand>
        <name>ATP</name>
        <dbReference type="ChEBI" id="CHEBI:30616"/>
    </ligand>
</feature>
<dbReference type="Gene3D" id="1.10.510.10">
    <property type="entry name" value="Transferase(Phosphotransferase) domain 1"/>
    <property type="match status" value="1"/>
</dbReference>
<organism evidence="9 10">
    <name type="scientific">Hondaea fermentalgiana</name>
    <dbReference type="NCBI Taxonomy" id="2315210"/>
    <lineage>
        <taxon>Eukaryota</taxon>
        <taxon>Sar</taxon>
        <taxon>Stramenopiles</taxon>
        <taxon>Bigyra</taxon>
        <taxon>Labyrinthulomycetes</taxon>
        <taxon>Thraustochytrida</taxon>
        <taxon>Thraustochytriidae</taxon>
        <taxon>Hondaea</taxon>
    </lineage>
</organism>
<evidence type="ECO:0000256" key="6">
    <source>
        <dbReference type="PROSITE-ProRule" id="PRU10141"/>
    </source>
</evidence>
<dbReference type="GO" id="GO:0005524">
    <property type="term" value="F:ATP binding"/>
    <property type="evidence" value="ECO:0007669"/>
    <property type="project" value="UniProtKB-UniRule"/>
</dbReference>
<dbReference type="FunFam" id="3.30.200.20:FF:000131">
    <property type="entry name" value="Dual specificity protein kinase TTK"/>
    <property type="match status" value="1"/>
</dbReference>
<keyword evidence="4 9" id="KW-0418">Kinase</keyword>
<accession>A0A2R5GNF8</accession>
<proteinExistence type="predicted"/>
<evidence type="ECO:0000256" key="7">
    <source>
        <dbReference type="SAM" id="MobiDB-lite"/>
    </source>
</evidence>
<keyword evidence="1" id="KW-0723">Serine/threonine-protein kinase</keyword>
<dbReference type="PROSITE" id="PS00108">
    <property type="entry name" value="PROTEIN_KINASE_ST"/>
    <property type="match status" value="1"/>
</dbReference>
<feature type="region of interest" description="Disordered" evidence="7">
    <location>
        <begin position="994"/>
        <end position="1019"/>
    </location>
</feature>
<evidence type="ECO:0000256" key="4">
    <source>
        <dbReference type="ARBA" id="ARBA00022777"/>
    </source>
</evidence>
<dbReference type="GO" id="GO:0000776">
    <property type="term" value="C:kinetochore"/>
    <property type="evidence" value="ECO:0007669"/>
    <property type="project" value="TreeGrafter"/>
</dbReference>
<dbReference type="GO" id="GO:0004674">
    <property type="term" value="F:protein serine/threonine kinase activity"/>
    <property type="evidence" value="ECO:0007669"/>
    <property type="project" value="UniProtKB-KW"/>
</dbReference>
<dbReference type="Pfam" id="PF00069">
    <property type="entry name" value="Pkinase"/>
    <property type="match status" value="1"/>
</dbReference>
<evidence type="ECO:0000313" key="10">
    <source>
        <dbReference type="Proteomes" id="UP000241890"/>
    </source>
</evidence>
<feature type="domain" description="Protein kinase" evidence="8">
    <location>
        <begin position="538"/>
        <end position="833"/>
    </location>
</feature>
<evidence type="ECO:0000256" key="1">
    <source>
        <dbReference type="ARBA" id="ARBA00022527"/>
    </source>
</evidence>
<feature type="compositionally biased region" description="Low complexity" evidence="7">
    <location>
        <begin position="456"/>
        <end position="470"/>
    </location>
</feature>
<protein>
    <submittedName>
        <fullName evidence="9">Serine/threonine-protein kinase mph1</fullName>
    </submittedName>
</protein>
<dbReference type="InParanoid" id="A0A2R5GNF8"/>
<dbReference type="Gene3D" id="3.30.200.20">
    <property type="entry name" value="Phosphorylase Kinase, domain 1"/>
    <property type="match status" value="1"/>
</dbReference>
<feature type="compositionally biased region" description="Low complexity" evidence="7">
    <location>
        <begin position="269"/>
        <end position="289"/>
    </location>
</feature>
<dbReference type="PANTHER" id="PTHR22974">
    <property type="entry name" value="MIXED LINEAGE PROTEIN KINASE"/>
    <property type="match status" value="1"/>
</dbReference>
<keyword evidence="10" id="KW-1185">Reference proteome</keyword>
<dbReference type="InterPro" id="IPR000719">
    <property type="entry name" value="Prot_kinase_dom"/>
</dbReference>
<dbReference type="GO" id="GO:0033316">
    <property type="term" value="P:meiotic spindle assembly checkpoint signaling"/>
    <property type="evidence" value="ECO:0007669"/>
    <property type="project" value="TreeGrafter"/>
</dbReference>
<name>A0A2R5GNF8_9STRA</name>
<gene>
    <name evidence="9" type="ORF">FCC1311_080642</name>
</gene>
<evidence type="ECO:0000259" key="8">
    <source>
        <dbReference type="PROSITE" id="PS50011"/>
    </source>
</evidence>
<feature type="region of interest" description="Disordered" evidence="7">
    <location>
        <begin position="906"/>
        <end position="949"/>
    </location>
</feature>
<feature type="compositionally biased region" description="Low complexity" evidence="7">
    <location>
        <begin position="351"/>
        <end position="363"/>
    </location>
</feature>
<dbReference type="OrthoDB" id="20524at2759"/>
<dbReference type="Gene3D" id="1.25.40.430">
    <property type="match status" value="1"/>
</dbReference>
<keyword evidence="5 6" id="KW-0067">ATP-binding</keyword>